<evidence type="ECO:0000256" key="1">
    <source>
        <dbReference type="SAM" id="MobiDB-lite"/>
    </source>
</evidence>
<evidence type="ECO:0000313" key="3">
    <source>
        <dbReference type="Proteomes" id="UP000319801"/>
    </source>
</evidence>
<accession>A0A556U0E9</accession>
<dbReference type="EMBL" id="VCAZ01000034">
    <property type="protein sequence ID" value="TSL61232.1"/>
    <property type="molecule type" value="Genomic_DNA"/>
</dbReference>
<organism evidence="2 3">
    <name type="scientific">Bagarius yarrelli</name>
    <name type="common">Goonch</name>
    <name type="synonym">Bagrus yarrelli</name>
    <dbReference type="NCBI Taxonomy" id="175774"/>
    <lineage>
        <taxon>Eukaryota</taxon>
        <taxon>Metazoa</taxon>
        <taxon>Chordata</taxon>
        <taxon>Craniata</taxon>
        <taxon>Vertebrata</taxon>
        <taxon>Euteleostomi</taxon>
        <taxon>Actinopterygii</taxon>
        <taxon>Neopterygii</taxon>
        <taxon>Teleostei</taxon>
        <taxon>Ostariophysi</taxon>
        <taxon>Siluriformes</taxon>
        <taxon>Sisoridae</taxon>
        <taxon>Sisorinae</taxon>
        <taxon>Bagarius</taxon>
    </lineage>
</organism>
<protein>
    <submittedName>
        <fullName evidence="2">Uncharacterized protein</fullName>
    </submittedName>
</protein>
<gene>
    <name evidence="2" type="ORF">Baya_6503</name>
</gene>
<proteinExistence type="predicted"/>
<comment type="caution">
    <text evidence="2">The sequence shown here is derived from an EMBL/GenBank/DDBJ whole genome shotgun (WGS) entry which is preliminary data.</text>
</comment>
<feature type="region of interest" description="Disordered" evidence="1">
    <location>
        <begin position="1"/>
        <end position="25"/>
    </location>
</feature>
<reference evidence="2 3" key="1">
    <citation type="journal article" date="2019" name="Genome Biol. Evol.">
        <title>Whole-Genome Sequencing of the Giant Devil Catfish, Bagarius yarrelli.</title>
        <authorList>
            <person name="Jiang W."/>
            <person name="Lv Y."/>
            <person name="Cheng L."/>
            <person name="Yang K."/>
            <person name="Chao B."/>
            <person name="Wang X."/>
            <person name="Li Y."/>
            <person name="Pan X."/>
            <person name="You X."/>
            <person name="Zhang Y."/>
            <person name="Yang J."/>
            <person name="Li J."/>
            <person name="Zhang X."/>
            <person name="Liu S."/>
            <person name="Sun C."/>
            <person name="Yang J."/>
            <person name="Shi Q."/>
        </authorList>
    </citation>
    <scope>NUCLEOTIDE SEQUENCE [LARGE SCALE GENOMIC DNA]</scope>
    <source>
        <strain evidence="2">JWS20170419001</strain>
        <tissue evidence="2">Muscle</tissue>
    </source>
</reference>
<evidence type="ECO:0000313" key="2">
    <source>
        <dbReference type="EMBL" id="TSL61232.1"/>
    </source>
</evidence>
<keyword evidence="3" id="KW-1185">Reference proteome</keyword>
<dbReference type="Proteomes" id="UP000319801">
    <property type="component" value="Unassembled WGS sequence"/>
</dbReference>
<sequence length="116" mass="12800">MLRVHNDGYKVQRHGGRRKQAGEELLEGSLHDQDDQQQLPSAHNALLAGSARKSCAMQLHKASYNLLLSGIIKQQPGKKNPSKLHQLISLLARLHDQVAGLNLSGPFWAPVHEITS</sequence>
<dbReference type="AlphaFoldDB" id="A0A556U0E9"/>
<name>A0A556U0E9_BAGYA</name>
<feature type="compositionally biased region" description="Basic and acidic residues" evidence="1">
    <location>
        <begin position="1"/>
        <end position="10"/>
    </location>
</feature>